<sequence>MVLPGFGLLREKSASLGSKTLNFSGWASVQGPLPAHDRSADIWKTMLVQEAVEAAGLHHCCPAASCRPMRIRQRCSFAAGLFQPSATATLPQDWKRRLHNFYYASNRRNHSREYRCMITRMWHPSGSVDAGHIIPRPKSMEALTWLGIVDVHDERNGILWCRCFEEAYHAFEIALVNDPDSEGLLLRVLSERLLNTQMSTYKGMNGRQAPKLHQDTFGRYDGKPLELQTGNLPFRRAFLAHAAVAVNARTRAGDLRADLQLDQRHWQSRSGRNLRGTTAVVVADRTAIRSRLPQAGWRLLVELKKAVEDDDLFQPMAGLIAANILSAEEQPSMMQLQLTRAYLRMLQIS</sequence>
<dbReference type="InterPro" id="IPR003615">
    <property type="entry name" value="HNH_nuc"/>
</dbReference>
<protein>
    <recommendedName>
        <fullName evidence="1">HNH nuclease domain-containing protein</fullName>
    </recommendedName>
</protein>
<accession>A0AAW1T6D0</accession>
<dbReference type="AlphaFoldDB" id="A0AAW1T6D0"/>
<evidence type="ECO:0000313" key="2">
    <source>
        <dbReference type="EMBL" id="KAK9865347.1"/>
    </source>
</evidence>
<keyword evidence="3" id="KW-1185">Reference proteome</keyword>
<dbReference type="EMBL" id="JALJOV010000258">
    <property type="protein sequence ID" value="KAK9865347.1"/>
    <property type="molecule type" value="Genomic_DNA"/>
</dbReference>
<comment type="caution">
    <text evidence="2">The sequence shown here is derived from an EMBL/GenBank/DDBJ whole genome shotgun (WGS) entry which is preliminary data.</text>
</comment>
<evidence type="ECO:0000313" key="3">
    <source>
        <dbReference type="Proteomes" id="UP001485043"/>
    </source>
</evidence>
<gene>
    <name evidence="2" type="ORF">WJX84_008767</name>
</gene>
<organism evidence="2 3">
    <name type="scientific">Apatococcus fuscideae</name>
    <dbReference type="NCBI Taxonomy" id="2026836"/>
    <lineage>
        <taxon>Eukaryota</taxon>
        <taxon>Viridiplantae</taxon>
        <taxon>Chlorophyta</taxon>
        <taxon>core chlorophytes</taxon>
        <taxon>Trebouxiophyceae</taxon>
        <taxon>Chlorellales</taxon>
        <taxon>Chlorellaceae</taxon>
        <taxon>Apatococcus</taxon>
    </lineage>
</organism>
<feature type="domain" description="HNH nuclease" evidence="1">
    <location>
        <begin position="116"/>
        <end position="175"/>
    </location>
</feature>
<dbReference type="Pfam" id="PF13391">
    <property type="entry name" value="HNH_2"/>
    <property type="match status" value="1"/>
</dbReference>
<name>A0AAW1T6D0_9CHLO</name>
<evidence type="ECO:0000259" key="1">
    <source>
        <dbReference type="Pfam" id="PF13391"/>
    </source>
</evidence>
<reference evidence="2 3" key="1">
    <citation type="journal article" date="2024" name="Nat. Commun.">
        <title>Phylogenomics reveals the evolutionary origins of lichenization in chlorophyte algae.</title>
        <authorList>
            <person name="Puginier C."/>
            <person name="Libourel C."/>
            <person name="Otte J."/>
            <person name="Skaloud P."/>
            <person name="Haon M."/>
            <person name="Grisel S."/>
            <person name="Petersen M."/>
            <person name="Berrin J.G."/>
            <person name="Delaux P.M."/>
            <person name="Dal Grande F."/>
            <person name="Keller J."/>
        </authorList>
    </citation>
    <scope>NUCLEOTIDE SEQUENCE [LARGE SCALE GENOMIC DNA]</scope>
    <source>
        <strain evidence="2 3">SAG 2523</strain>
    </source>
</reference>
<proteinExistence type="predicted"/>
<dbReference type="Proteomes" id="UP001485043">
    <property type="component" value="Unassembled WGS sequence"/>
</dbReference>